<keyword evidence="2" id="KW-1185">Reference proteome</keyword>
<proteinExistence type="predicted"/>
<accession>T5LQN0</accession>
<dbReference type="EMBL" id="ACDP02000015">
    <property type="protein sequence ID" value="EQM95245.1"/>
    <property type="molecule type" value="Genomic_DNA"/>
</dbReference>
<evidence type="ECO:0000313" key="1">
    <source>
        <dbReference type="EMBL" id="EQM95245.1"/>
    </source>
</evidence>
<comment type="caution">
    <text evidence="1">The sequence shown here is derived from an EMBL/GenBank/DDBJ whole genome shotgun (WGS) entry which is preliminary data.</text>
</comment>
<protein>
    <submittedName>
        <fullName evidence="1">Uncharacterized protein</fullName>
    </submittedName>
</protein>
<reference evidence="1" key="1">
    <citation type="submission" date="2011-10" db="EMBL/GenBank/DDBJ databases">
        <title>The Genome Sequence of Oxalobacter formigenes HOxBLS.</title>
        <authorList>
            <consortium name="The Broad Institute Genome Sequencing Platform"/>
            <person name="Earl A."/>
            <person name="Ward D."/>
            <person name="Feldgarden M."/>
            <person name="Gevers D."/>
            <person name="Allison M.J."/>
            <person name="Humphrey S."/>
            <person name="Young S.K."/>
            <person name="Zeng Q."/>
            <person name="Gargeya S."/>
            <person name="Fitzgerald M."/>
            <person name="Haas B."/>
            <person name="Abouelleil A."/>
            <person name="Alvarado L."/>
            <person name="Arachchi H.M."/>
            <person name="Berlin A."/>
            <person name="Brown A."/>
            <person name="Chapman S.B."/>
            <person name="Chen Z."/>
            <person name="Dunbar C."/>
            <person name="Freedman E."/>
            <person name="Gearin G."/>
            <person name="Goldberg J."/>
            <person name="Griggs A."/>
            <person name="Gujja S."/>
            <person name="Heiman D."/>
            <person name="Howarth C."/>
            <person name="Larson L."/>
            <person name="Lui A."/>
            <person name="MacDonald P.J.P."/>
            <person name="Montmayeur A."/>
            <person name="Murphy C."/>
            <person name="Neiman D."/>
            <person name="Pearson M."/>
            <person name="Priest M."/>
            <person name="Roberts A."/>
            <person name="Saif S."/>
            <person name="Shea T."/>
            <person name="Shenoy N."/>
            <person name="Sisk P."/>
            <person name="Stolte C."/>
            <person name="Sykes S."/>
            <person name="Wortman J."/>
            <person name="Nusbaum C."/>
            <person name="Birren B."/>
        </authorList>
    </citation>
    <scope>NUCLEOTIDE SEQUENCE [LARGE SCALE GENOMIC DNA]</scope>
    <source>
        <strain evidence="1">HOxBLS</strain>
    </source>
</reference>
<sequence>MAFRFFPDEASRENTEWKIGGVDVFSLFLIDLAPYFPAFVREDMGPLTSISGYFRTGPGHGRMSLLDNTGFRGMPPVFLLGRRAQPACLRAGAENTRHSLRSHAHVLACGGTAGTPVRRRLSLSPFFARLLNCAKPSRPSRRNVDKVQTLFFRQLYSLPHGKKTRPLIRRFFPLSPDI</sequence>
<organism evidence="1 2">
    <name type="scientific">Oxalobacter paraformigenes</name>
    <dbReference type="NCBI Taxonomy" id="556268"/>
    <lineage>
        <taxon>Bacteria</taxon>
        <taxon>Pseudomonadati</taxon>
        <taxon>Pseudomonadota</taxon>
        <taxon>Betaproteobacteria</taxon>
        <taxon>Burkholderiales</taxon>
        <taxon>Oxalobacteraceae</taxon>
        <taxon>Oxalobacter</taxon>
    </lineage>
</organism>
<gene>
    <name evidence="1" type="ORF">OFAG_02203</name>
</gene>
<name>T5LQN0_9BURK</name>
<dbReference type="Proteomes" id="UP000003973">
    <property type="component" value="Unassembled WGS sequence"/>
</dbReference>
<dbReference type="HOGENOM" id="CLU_1509160_0_0_4"/>
<dbReference type="AlphaFoldDB" id="T5LQN0"/>
<evidence type="ECO:0000313" key="2">
    <source>
        <dbReference type="Proteomes" id="UP000003973"/>
    </source>
</evidence>